<evidence type="ECO:0008006" key="4">
    <source>
        <dbReference type="Google" id="ProtNLM"/>
    </source>
</evidence>
<dbReference type="RefSeq" id="XP_003334753.1">
    <property type="nucleotide sequence ID" value="XM_003334705.1"/>
</dbReference>
<accession>E3L160</accession>
<dbReference type="HOGENOM" id="CLU_003292_5_0_1"/>
<dbReference type="PANTHER" id="PTHR34605:SF3">
    <property type="entry name" value="P CELL-TYPE AGGLUTINATION PROTEIN MAP4-LIKE-RELATED"/>
    <property type="match status" value="1"/>
</dbReference>
<gene>
    <name evidence="2" type="ORF">PGTG_16360</name>
</gene>
<dbReference type="Gene3D" id="1.10.443.10">
    <property type="entry name" value="Intergrase catalytic core"/>
    <property type="match status" value="1"/>
</dbReference>
<name>E3L160_PUCGT</name>
<dbReference type="EMBL" id="DS178331">
    <property type="protein sequence ID" value="EFP90334.1"/>
    <property type="molecule type" value="Genomic_DNA"/>
</dbReference>
<dbReference type="AlphaFoldDB" id="E3L160"/>
<evidence type="ECO:0000313" key="3">
    <source>
        <dbReference type="Proteomes" id="UP000008783"/>
    </source>
</evidence>
<evidence type="ECO:0000256" key="1">
    <source>
        <dbReference type="ARBA" id="ARBA00023172"/>
    </source>
</evidence>
<dbReference type="Proteomes" id="UP000008783">
    <property type="component" value="Unassembled WGS sequence"/>
</dbReference>
<reference key="1">
    <citation type="submission" date="2007-01" db="EMBL/GenBank/DDBJ databases">
        <title>The Genome Sequence of Puccinia graminis f. sp. tritici Strain CRL 75-36-700-3.</title>
        <authorList>
            <consortium name="The Broad Institute Genome Sequencing Platform"/>
            <person name="Birren B."/>
            <person name="Lander E."/>
            <person name="Galagan J."/>
            <person name="Nusbaum C."/>
            <person name="Devon K."/>
            <person name="Cuomo C."/>
            <person name="Jaffe D."/>
            <person name="Butler J."/>
            <person name="Alvarez P."/>
            <person name="Gnerre S."/>
            <person name="Grabherr M."/>
            <person name="Mauceli E."/>
            <person name="Brockman W."/>
            <person name="Young S."/>
            <person name="LaButti K."/>
            <person name="Sykes S."/>
            <person name="DeCaprio D."/>
            <person name="Crawford M."/>
            <person name="Koehrsen M."/>
            <person name="Engels R."/>
            <person name="Montgomery P."/>
            <person name="Pearson M."/>
            <person name="Howarth C."/>
            <person name="Larson L."/>
            <person name="White J."/>
            <person name="Zeng Q."/>
            <person name="Kodira C."/>
            <person name="Yandava C."/>
            <person name="Alvarado L."/>
            <person name="O'Leary S."/>
            <person name="Szabo L."/>
            <person name="Dean R."/>
            <person name="Schein J."/>
        </authorList>
    </citation>
    <scope>NUCLEOTIDE SEQUENCE</scope>
    <source>
        <strain>CRL 75-36-700-3</strain>
    </source>
</reference>
<organism evidence="2 3">
    <name type="scientific">Puccinia graminis f. sp. tritici (strain CRL 75-36-700-3 / race SCCL)</name>
    <name type="common">Black stem rust fungus</name>
    <dbReference type="NCBI Taxonomy" id="418459"/>
    <lineage>
        <taxon>Eukaryota</taxon>
        <taxon>Fungi</taxon>
        <taxon>Dikarya</taxon>
        <taxon>Basidiomycota</taxon>
        <taxon>Pucciniomycotina</taxon>
        <taxon>Pucciniomycetes</taxon>
        <taxon>Pucciniales</taxon>
        <taxon>Pucciniaceae</taxon>
        <taxon>Puccinia</taxon>
    </lineage>
</organism>
<dbReference type="InterPro" id="IPR052925">
    <property type="entry name" value="Phage_Integrase-like_Recomb"/>
</dbReference>
<dbReference type="GeneID" id="10530228"/>
<dbReference type="OMA" id="HANILAP"/>
<dbReference type="InterPro" id="IPR013762">
    <property type="entry name" value="Integrase-like_cat_sf"/>
</dbReference>
<dbReference type="VEuPathDB" id="FungiDB:PGTG_16360"/>
<dbReference type="InParanoid" id="E3L160"/>
<dbReference type="GO" id="GO:0003677">
    <property type="term" value="F:DNA binding"/>
    <property type="evidence" value="ECO:0007669"/>
    <property type="project" value="InterPro"/>
</dbReference>
<evidence type="ECO:0000313" key="2">
    <source>
        <dbReference type="EMBL" id="EFP90334.1"/>
    </source>
</evidence>
<dbReference type="GO" id="GO:0006310">
    <property type="term" value="P:DNA recombination"/>
    <property type="evidence" value="ECO:0007669"/>
    <property type="project" value="UniProtKB-KW"/>
</dbReference>
<proteinExistence type="predicted"/>
<dbReference type="GO" id="GO:0015074">
    <property type="term" value="P:DNA integration"/>
    <property type="evidence" value="ECO:0007669"/>
    <property type="project" value="InterPro"/>
</dbReference>
<dbReference type="KEGG" id="pgr:PGTG_16360"/>
<keyword evidence="3" id="KW-1185">Reference proteome</keyword>
<dbReference type="OrthoDB" id="3254696at2759"/>
<sequence length="275" mass="30421">MAPLELSKLKAFLADGSEPREPLPIDIHYLKGFKWNTIVSYNTAVKKYMRFKEATNGIPFRLPNIAETLQHKGALGGAVLDMALTAFWGMARLAEVTYATEEGPIKKALSLLTSDVQQLEAGSNSVLNLVLRSAKTCTPGTVKLLQQRNIGGQLCPVKAIQSRLEEAGGRETSLFGYFEDGVRHHVTRNTAVAILKEVWANGGFHSLSGHSFRVGGASLRMAMGVPIEEICQLGRWTSNCYKLYIREYSKKELAEAKIRKPIGDSNWLTILKNEK</sequence>
<keyword evidence="1" id="KW-0233">DNA recombination</keyword>
<dbReference type="SUPFAM" id="SSF56349">
    <property type="entry name" value="DNA breaking-rejoining enzymes"/>
    <property type="match status" value="1"/>
</dbReference>
<reference evidence="3" key="2">
    <citation type="journal article" date="2011" name="Proc. Natl. Acad. Sci. U.S.A.">
        <title>Obligate biotrophy features unraveled by the genomic analysis of rust fungi.</title>
        <authorList>
            <person name="Duplessis S."/>
            <person name="Cuomo C.A."/>
            <person name="Lin Y.-C."/>
            <person name="Aerts A."/>
            <person name="Tisserant E."/>
            <person name="Veneault-Fourrey C."/>
            <person name="Joly D.L."/>
            <person name="Hacquard S."/>
            <person name="Amselem J."/>
            <person name="Cantarel B.L."/>
            <person name="Chiu R."/>
            <person name="Coutinho P.M."/>
            <person name="Feau N."/>
            <person name="Field M."/>
            <person name="Frey P."/>
            <person name="Gelhaye E."/>
            <person name="Goldberg J."/>
            <person name="Grabherr M.G."/>
            <person name="Kodira C.D."/>
            <person name="Kohler A."/>
            <person name="Kuees U."/>
            <person name="Lindquist E.A."/>
            <person name="Lucas S.M."/>
            <person name="Mago R."/>
            <person name="Mauceli E."/>
            <person name="Morin E."/>
            <person name="Murat C."/>
            <person name="Pangilinan J.L."/>
            <person name="Park R."/>
            <person name="Pearson M."/>
            <person name="Quesneville H."/>
            <person name="Rouhier N."/>
            <person name="Sakthikumar S."/>
            <person name="Salamov A.A."/>
            <person name="Schmutz J."/>
            <person name="Selles B."/>
            <person name="Shapiro H."/>
            <person name="Tanguay P."/>
            <person name="Tuskan G.A."/>
            <person name="Henrissat B."/>
            <person name="Van de Peer Y."/>
            <person name="Rouze P."/>
            <person name="Ellis J.G."/>
            <person name="Dodds P.N."/>
            <person name="Schein J.E."/>
            <person name="Zhong S."/>
            <person name="Hamelin R.C."/>
            <person name="Grigoriev I.V."/>
            <person name="Szabo L.J."/>
            <person name="Martin F."/>
        </authorList>
    </citation>
    <scope>NUCLEOTIDE SEQUENCE [LARGE SCALE GENOMIC DNA]</scope>
    <source>
        <strain evidence="3">CRL 75-36-700-3 / race SCCL</strain>
    </source>
</reference>
<dbReference type="PANTHER" id="PTHR34605">
    <property type="entry name" value="PHAGE_INTEGRASE DOMAIN-CONTAINING PROTEIN"/>
    <property type="match status" value="1"/>
</dbReference>
<protein>
    <recommendedName>
        <fullName evidence="4">Tyr recombinase domain-containing protein</fullName>
    </recommendedName>
</protein>
<dbReference type="InterPro" id="IPR011010">
    <property type="entry name" value="DNA_brk_join_enz"/>
</dbReference>
<dbReference type="STRING" id="418459.E3L160"/>